<dbReference type="EnsemblPlants" id="Pp3c22_4990V3.1">
    <property type="protein sequence ID" value="PAC:32903220.CDS.1"/>
    <property type="gene ID" value="Pp3c22_4990"/>
</dbReference>
<evidence type="ECO:0000313" key="2">
    <source>
        <dbReference type="Proteomes" id="UP000006727"/>
    </source>
</evidence>
<name>A0A7I3ZBQ4_PHYPA</name>
<organism evidence="1 2">
    <name type="scientific">Physcomitrium patens</name>
    <name type="common">Spreading-leaved earth moss</name>
    <name type="synonym">Physcomitrella patens</name>
    <dbReference type="NCBI Taxonomy" id="3218"/>
    <lineage>
        <taxon>Eukaryota</taxon>
        <taxon>Viridiplantae</taxon>
        <taxon>Streptophyta</taxon>
        <taxon>Embryophyta</taxon>
        <taxon>Bryophyta</taxon>
        <taxon>Bryophytina</taxon>
        <taxon>Bryopsida</taxon>
        <taxon>Funariidae</taxon>
        <taxon>Funariales</taxon>
        <taxon>Funariaceae</taxon>
        <taxon>Physcomitrium</taxon>
    </lineage>
</organism>
<dbReference type="Proteomes" id="UP000006727">
    <property type="component" value="Chromosome 22"/>
</dbReference>
<reference evidence="1 2" key="2">
    <citation type="journal article" date="2018" name="Plant J.">
        <title>The Physcomitrella patens chromosome-scale assembly reveals moss genome structure and evolution.</title>
        <authorList>
            <person name="Lang D."/>
            <person name="Ullrich K.K."/>
            <person name="Murat F."/>
            <person name="Fuchs J."/>
            <person name="Jenkins J."/>
            <person name="Haas F.B."/>
            <person name="Piednoel M."/>
            <person name="Gundlach H."/>
            <person name="Van Bel M."/>
            <person name="Meyberg R."/>
            <person name="Vives C."/>
            <person name="Morata J."/>
            <person name="Symeonidi A."/>
            <person name="Hiss M."/>
            <person name="Muchero W."/>
            <person name="Kamisugi Y."/>
            <person name="Saleh O."/>
            <person name="Blanc G."/>
            <person name="Decker E.L."/>
            <person name="van Gessel N."/>
            <person name="Grimwood J."/>
            <person name="Hayes R.D."/>
            <person name="Graham S.W."/>
            <person name="Gunter L.E."/>
            <person name="McDaniel S.F."/>
            <person name="Hoernstein S.N.W."/>
            <person name="Larsson A."/>
            <person name="Li F.W."/>
            <person name="Perroud P.F."/>
            <person name="Phillips J."/>
            <person name="Ranjan P."/>
            <person name="Rokshar D.S."/>
            <person name="Rothfels C.J."/>
            <person name="Schneider L."/>
            <person name="Shu S."/>
            <person name="Stevenson D.W."/>
            <person name="Thummler F."/>
            <person name="Tillich M."/>
            <person name="Villarreal Aguilar J.C."/>
            <person name="Widiez T."/>
            <person name="Wong G.K."/>
            <person name="Wymore A."/>
            <person name="Zhang Y."/>
            <person name="Zimmer A.D."/>
            <person name="Quatrano R.S."/>
            <person name="Mayer K.F.X."/>
            <person name="Goodstein D."/>
            <person name="Casacuberta J.M."/>
            <person name="Vandepoele K."/>
            <person name="Reski R."/>
            <person name="Cuming A.C."/>
            <person name="Tuskan G.A."/>
            <person name="Maumus F."/>
            <person name="Salse J."/>
            <person name="Schmutz J."/>
            <person name="Rensing S.A."/>
        </authorList>
    </citation>
    <scope>NUCLEOTIDE SEQUENCE [LARGE SCALE GENOMIC DNA]</scope>
    <source>
        <strain evidence="1 2">cv. Gransden 2004</strain>
    </source>
</reference>
<proteinExistence type="predicted"/>
<dbReference type="Proteomes" id="UP000006727">
    <property type="component" value="Chromosome 15"/>
</dbReference>
<accession>A0A7I3ZBQ4</accession>
<dbReference type="EnsemblPlants" id="Pp3c15_6840V3.1">
    <property type="protein sequence ID" value="PAC:32928753.CDS.1"/>
    <property type="gene ID" value="Pp3c15_6840"/>
</dbReference>
<reference evidence="1" key="3">
    <citation type="submission" date="2020-12" db="UniProtKB">
        <authorList>
            <consortium name="EnsemblPlants"/>
        </authorList>
    </citation>
    <scope>IDENTIFICATION</scope>
</reference>
<dbReference type="Gramene" id="Pp3c15_6840V3.1">
    <property type="protein sequence ID" value="PAC:32928753.CDS.1"/>
    <property type="gene ID" value="Pp3c15_6840"/>
</dbReference>
<dbReference type="EMBL" id="ABEU02000022">
    <property type="status" value="NOT_ANNOTATED_CDS"/>
    <property type="molecule type" value="Genomic_DNA"/>
</dbReference>
<protein>
    <submittedName>
        <fullName evidence="1">Uncharacterized protein</fullName>
    </submittedName>
</protein>
<reference evidence="1 2" key="1">
    <citation type="journal article" date="2008" name="Science">
        <title>The Physcomitrella genome reveals evolutionary insights into the conquest of land by plants.</title>
        <authorList>
            <person name="Rensing S."/>
            <person name="Lang D."/>
            <person name="Zimmer A."/>
            <person name="Terry A."/>
            <person name="Salamov A."/>
            <person name="Shapiro H."/>
            <person name="Nishiyama T."/>
            <person name="Perroud P.-F."/>
            <person name="Lindquist E."/>
            <person name="Kamisugi Y."/>
            <person name="Tanahashi T."/>
            <person name="Sakakibara K."/>
            <person name="Fujita T."/>
            <person name="Oishi K."/>
            <person name="Shin-I T."/>
            <person name="Kuroki Y."/>
            <person name="Toyoda A."/>
            <person name="Suzuki Y."/>
            <person name="Hashimoto A."/>
            <person name="Yamaguchi K."/>
            <person name="Sugano A."/>
            <person name="Kohara Y."/>
            <person name="Fujiyama A."/>
            <person name="Anterola A."/>
            <person name="Aoki S."/>
            <person name="Ashton N."/>
            <person name="Barbazuk W.B."/>
            <person name="Barker E."/>
            <person name="Bennetzen J."/>
            <person name="Bezanilla M."/>
            <person name="Blankenship R."/>
            <person name="Cho S.H."/>
            <person name="Dutcher S."/>
            <person name="Estelle M."/>
            <person name="Fawcett J.A."/>
            <person name="Gundlach H."/>
            <person name="Hanada K."/>
            <person name="Heyl A."/>
            <person name="Hicks K.A."/>
            <person name="Hugh J."/>
            <person name="Lohr M."/>
            <person name="Mayer K."/>
            <person name="Melkozernov A."/>
            <person name="Murata T."/>
            <person name="Nelson D."/>
            <person name="Pils B."/>
            <person name="Prigge M."/>
            <person name="Reiss B."/>
            <person name="Renner T."/>
            <person name="Rombauts S."/>
            <person name="Rushton P."/>
            <person name="Sanderfoot A."/>
            <person name="Schween G."/>
            <person name="Shiu S.-H."/>
            <person name="Stueber K."/>
            <person name="Theodoulou F.L."/>
            <person name="Tu H."/>
            <person name="Van de Peer Y."/>
            <person name="Verrier P.J."/>
            <person name="Waters E."/>
            <person name="Wood A."/>
            <person name="Yang L."/>
            <person name="Cove D."/>
            <person name="Cuming A."/>
            <person name="Hasebe M."/>
            <person name="Lucas S."/>
            <person name="Mishler D.B."/>
            <person name="Reski R."/>
            <person name="Grigoriev I."/>
            <person name="Quatrano R.S."/>
            <person name="Boore J.L."/>
        </authorList>
    </citation>
    <scope>NUCLEOTIDE SEQUENCE [LARGE SCALE GENOMIC DNA]</scope>
    <source>
        <strain evidence="1 2">cv. Gransden 2004</strain>
    </source>
</reference>
<keyword evidence="2" id="KW-1185">Reference proteome</keyword>
<dbReference type="Gramene" id="Pp3c22_4990V3.1">
    <property type="protein sequence ID" value="PAC:32903220.CDS.1"/>
    <property type="gene ID" value="Pp3c22_4990"/>
</dbReference>
<sequence>MLLKLNYSNIMEVFRLYKIIIIPKIPSNLIKKQ</sequence>
<evidence type="ECO:0000313" key="1">
    <source>
        <dbReference type="EnsemblPlants" id="PAC:32928753.CDS.1"/>
    </source>
</evidence>
<dbReference type="EMBL" id="ABEU02000015">
    <property type="status" value="NOT_ANNOTATED_CDS"/>
    <property type="molecule type" value="Genomic_DNA"/>
</dbReference>